<evidence type="ECO:0000313" key="3">
    <source>
        <dbReference type="EMBL" id="NEX64533.1"/>
    </source>
</evidence>
<dbReference type="Proteomes" id="UP000482155">
    <property type="component" value="Unassembled WGS sequence"/>
</dbReference>
<dbReference type="InterPro" id="IPR019734">
    <property type="entry name" value="TPR_rpt"/>
</dbReference>
<dbReference type="InterPro" id="IPR052943">
    <property type="entry name" value="TMTC_O-mannosyl-trnsfr"/>
</dbReference>
<dbReference type="Gene3D" id="3.40.50.2000">
    <property type="entry name" value="Glycogen Phosphorylase B"/>
    <property type="match status" value="1"/>
</dbReference>
<dbReference type="Pfam" id="PF13424">
    <property type="entry name" value="TPR_12"/>
    <property type="match status" value="2"/>
</dbReference>
<dbReference type="SUPFAM" id="SSF53756">
    <property type="entry name" value="UDP-Glycosyltransferase/glycogen phosphorylase"/>
    <property type="match status" value="1"/>
</dbReference>
<dbReference type="Gene3D" id="1.25.40.10">
    <property type="entry name" value="Tetratricopeptide repeat domain"/>
    <property type="match status" value="5"/>
</dbReference>
<keyword evidence="2" id="KW-0175">Coiled coil</keyword>
<organism evidence="3 4">
    <name type="scientific">Noviherbaspirillum galbum</name>
    <dbReference type="NCBI Taxonomy" id="2709383"/>
    <lineage>
        <taxon>Bacteria</taxon>
        <taxon>Pseudomonadati</taxon>
        <taxon>Pseudomonadota</taxon>
        <taxon>Betaproteobacteria</taxon>
        <taxon>Burkholderiales</taxon>
        <taxon>Oxalobacteraceae</taxon>
        <taxon>Noviherbaspirillum</taxon>
    </lineage>
</organism>
<protein>
    <submittedName>
        <fullName evidence="3">Tetratricopeptide repeat protein</fullName>
    </submittedName>
</protein>
<accession>A0A6B3SUQ9</accession>
<feature type="repeat" description="TPR" evidence="1">
    <location>
        <begin position="75"/>
        <end position="108"/>
    </location>
</feature>
<keyword evidence="4" id="KW-1185">Reference proteome</keyword>
<proteinExistence type="predicted"/>
<evidence type="ECO:0000256" key="2">
    <source>
        <dbReference type="SAM" id="Coils"/>
    </source>
</evidence>
<dbReference type="EMBL" id="JAAIVB010000080">
    <property type="protein sequence ID" value="NEX64533.1"/>
    <property type="molecule type" value="Genomic_DNA"/>
</dbReference>
<dbReference type="InterPro" id="IPR011990">
    <property type="entry name" value="TPR-like_helical_dom_sf"/>
</dbReference>
<keyword evidence="1" id="KW-0802">TPR repeat</keyword>
<feature type="repeat" description="TPR" evidence="1">
    <location>
        <begin position="143"/>
        <end position="176"/>
    </location>
</feature>
<feature type="repeat" description="TPR" evidence="1">
    <location>
        <begin position="245"/>
        <end position="278"/>
    </location>
</feature>
<sequence length="739" mass="81832">MPTPASGSPALDAAFALFQQGAHADALRRLSALPPAQRDTVAALNLAAACAHALGRLDEAEAHWTRALQVDPDHALIHNNLGILYQKTGRPAQAETAFRHALARRPDYSEASFNFGALWQDLKNLDEAEHWYRNAVAIRPAYAQAHNNLGVVLRMRQRWQEARDRFEEATRIAPDFADAHQNLALVLLHLKELDAADRSIMQSLALNPRHAMALVTLGMLRDVQGREEDALAALQQALDVQPALTEAAVNLASLHARRKRLQEAQSVLERALARDPGSAELHANLGAILRLRQQLPEAEAALERALAINPDDTAALYNLGSLLHNARRHGEAATRLRALAARDPGSAEAQRMLALALQHGPRLQEAEAAFQKALELAPDHALIANAYATFLHNTHRHAEAEQRYRAVIEAHPDLPEARWNLGLLLLKLGRFEEGWALAETRYDKTLETVIADAPSFPFPRWNGESLAGKDILVWPEQGAGDEIQFARFVPMLKAAGARRVTLVCKAPLAPLFQSMAGIDHVQTVEEAMAHLARHDCWSFIASLALHLQVRAGAIPAALPYLHATSARMERWRHRLPQGCRVGLVWKGNAGHGNDAFRSLSGLDVLAPLWTVPGVSYVSLQRGMEKEERVELDARLPLLDLGPLIDDFGDTAAIVSQLDLVICVDTSIAHLAGALGKPCWVMLPWRNTDWRWLHGRDDSPWYPGVMRLYRQPPSEDWHAVVRRIRDDLAAWRKPARTSPP</sequence>
<feature type="repeat" description="TPR" evidence="1">
    <location>
        <begin position="177"/>
        <end position="210"/>
    </location>
</feature>
<dbReference type="PANTHER" id="PTHR44809:SF1">
    <property type="entry name" value="PROTEIN O-MANNOSYL-TRANSFERASE TMTC1"/>
    <property type="match status" value="1"/>
</dbReference>
<evidence type="ECO:0000313" key="4">
    <source>
        <dbReference type="Proteomes" id="UP000482155"/>
    </source>
</evidence>
<reference evidence="3 4" key="1">
    <citation type="submission" date="2020-02" db="EMBL/GenBank/DDBJ databases">
        <authorList>
            <person name="Kim M.K."/>
        </authorList>
    </citation>
    <scope>NUCLEOTIDE SEQUENCE [LARGE SCALE GENOMIC DNA]</scope>
    <source>
        <strain evidence="3 4">17J57-3</strain>
    </source>
</reference>
<feature type="repeat" description="TPR" evidence="1">
    <location>
        <begin position="41"/>
        <end position="74"/>
    </location>
</feature>
<dbReference type="RefSeq" id="WP_163968469.1">
    <property type="nucleotide sequence ID" value="NZ_JAAIVB010000080.1"/>
</dbReference>
<feature type="coiled-coil region" evidence="2">
    <location>
        <begin position="244"/>
        <end position="308"/>
    </location>
</feature>
<feature type="repeat" description="TPR" evidence="1">
    <location>
        <begin position="279"/>
        <end position="312"/>
    </location>
</feature>
<dbReference type="SUPFAM" id="SSF48452">
    <property type="entry name" value="TPR-like"/>
    <property type="match status" value="2"/>
</dbReference>
<feature type="repeat" description="TPR" evidence="1">
    <location>
        <begin position="211"/>
        <end position="244"/>
    </location>
</feature>
<comment type="caution">
    <text evidence="3">The sequence shown here is derived from an EMBL/GenBank/DDBJ whole genome shotgun (WGS) entry which is preliminary data.</text>
</comment>
<dbReference type="SMART" id="SM00028">
    <property type="entry name" value="TPR"/>
    <property type="match status" value="12"/>
</dbReference>
<dbReference type="PROSITE" id="PS50005">
    <property type="entry name" value="TPR"/>
    <property type="match status" value="9"/>
</dbReference>
<dbReference type="Pfam" id="PF13181">
    <property type="entry name" value="TPR_8"/>
    <property type="match status" value="1"/>
</dbReference>
<dbReference type="PANTHER" id="PTHR44809">
    <property type="match status" value="1"/>
</dbReference>
<evidence type="ECO:0000256" key="1">
    <source>
        <dbReference type="PROSITE-ProRule" id="PRU00339"/>
    </source>
</evidence>
<dbReference type="AlphaFoldDB" id="A0A6B3SUQ9"/>
<feature type="repeat" description="TPR" evidence="1">
    <location>
        <begin position="109"/>
        <end position="142"/>
    </location>
</feature>
<name>A0A6B3SUQ9_9BURK</name>
<gene>
    <name evidence="3" type="ORF">G3574_25925</name>
</gene>
<dbReference type="Pfam" id="PF13432">
    <property type="entry name" value="TPR_16"/>
    <property type="match status" value="3"/>
</dbReference>
<feature type="repeat" description="TPR" evidence="1">
    <location>
        <begin position="347"/>
        <end position="380"/>
    </location>
</feature>